<accession>A0ABU9Y194</accession>
<evidence type="ECO:0000256" key="3">
    <source>
        <dbReference type="ARBA" id="ARBA00023082"/>
    </source>
</evidence>
<dbReference type="Pfam" id="PF08281">
    <property type="entry name" value="Sigma70_r4_2"/>
    <property type="match status" value="1"/>
</dbReference>
<dbReference type="SUPFAM" id="SSF88946">
    <property type="entry name" value="Sigma2 domain of RNA polymerase sigma factors"/>
    <property type="match status" value="1"/>
</dbReference>
<dbReference type="Gene3D" id="1.10.10.10">
    <property type="entry name" value="Winged helix-like DNA-binding domain superfamily/Winged helix DNA-binding domain"/>
    <property type="match status" value="1"/>
</dbReference>
<dbReference type="EMBL" id="JBDIME010000004">
    <property type="protein sequence ID" value="MEN2789568.1"/>
    <property type="molecule type" value="Genomic_DNA"/>
</dbReference>
<dbReference type="InterPro" id="IPR039425">
    <property type="entry name" value="RNA_pol_sigma-70-like"/>
</dbReference>
<keyword evidence="7" id="KW-1185">Reference proteome</keyword>
<comment type="similarity">
    <text evidence="1">Belongs to the sigma-70 factor family. ECF subfamily.</text>
</comment>
<dbReference type="SUPFAM" id="SSF88659">
    <property type="entry name" value="Sigma3 and sigma4 domains of RNA polymerase sigma factors"/>
    <property type="match status" value="1"/>
</dbReference>
<evidence type="ECO:0000313" key="6">
    <source>
        <dbReference type="EMBL" id="MEN2789568.1"/>
    </source>
</evidence>
<dbReference type="NCBIfam" id="TIGR02937">
    <property type="entry name" value="sigma70-ECF"/>
    <property type="match status" value="1"/>
</dbReference>
<sequence>MIDDKAIEDWFCREVLPLEGSLTRFIQRNWRVADDVIDLRHDVYELAIGSARTCLPLATRPYLFTIARNHLINQAKRARIVSFDLVADLETVDRAVDIYETHRHLDSREALRQFQVGLEKLSPRVREIVKLRKIEGLNVQETADRLGIGKDAVSHQVMMGMRALADHMLGGPGKIVRQRFARSRSKGDES</sequence>
<keyword evidence="2" id="KW-0805">Transcription regulation</keyword>
<dbReference type="PANTHER" id="PTHR43133:SF63">
    <property type="entry name" value="RNA POLYMERASE SIGMA FACTOR FECI-RELATED"/>
    <property type="match status" value="1"/>
</dbReference>
<dbReference type="InterPro" id="IPR013324">
    <property type="entry name" value="RNA_pol_sigma_r3/r4-like"/>
</dbReference>
<organism evidence="6 7">
    <name type="scientific">Sphingomonas oligophenolica</name>
    <dbReference type="NCBI Taxonomy" id="301154"/>
    <lineage>
        <taxon>Bacteria</taxon>
        <taxon>Pseudomonadati</taxon>
        <taxon>Pseudomonadota</taxon>
        <taxon>Alphaproteobacteria</taxon>
        <taxon>Sphingomonadales</taxon>
        <taxon>Sphingomonadaceae</taxon>
        <taxon>Sphingomonas</taxon>
    </lineage>
</organism>
<evidence type="ECO:0000313" key="7">
    <source>
        <dbReference type="Proteomes" id="UP001419910"/>
    </source>
</evidence>
<feature type="domain" description="RNA polymerase sigma factor 70 region 4 type 2" evidence="5">
    <location>
        <begin position="113"/>
        <end position="164"/>
    </location>
</feature>
<dbReference type="RefSeq" id="WP_343887133.1">
    <property type="nucleotide sequence ID" value="NZ_BAAAEH010000002.1"/>
</dbReference>
<dbReference type="Proteomes" id="UP001419910">
    <property type="component" value="Unassembled WGS sequence"/>
</dbReference>
<name>A0ABU9Y194_9SPHN</name>
<keyword evidence="4" id="KW-0804">Transcription</keyword>
<dbReference type="InterPro" id="IPR013249">
    <property type="entry name" value="RNA_pol_sigma70_r4_t2"/>
</dbReference>
<evidence type="ECO:0000256" key="2">
    <source>
        <dbReference type="ARBA" id="ARBA00023015"/>
    </source>
</evidence>
<gene>
    <name evidence="6" type="ORF">ABC974_08025</name>
</gene>
<evidence type="ECO:0000256" key="1">
    <source>
        <dbReference type="ARBA" id="ARBA00010641"/>
    </source>
</evidence>
<keyword evidence="3" id="KW-0731">Sigma factor</keyword>
<evidence type="ECO:0000256" key="4">
    <source>
        <dbReference type="ARBA" id="ARBA00023163"/>
    </source>
</evidence>
<protein>
    <submittedName>
        <fullName evidence="6">RNA polymerase sigma factor</fullName>
    </submittedName>
</protein>
<proteinExistence type="inferred from homology"/>
<dbReference type="PANTHER" id="PTHR43133">
    <property type="entry name" value="RNA POLYMERASE ECF-TYPE SIGMA FACTO"/>
    <property type="match status" value="1"/>
</dbReference>
<comment type="caution">
    <text evidence="6">The sequence shown here is derived from an EMBL/GenBank/DDBJ whole genome shotgun (WGS) entry which is preliminary data.</text>
</comment>
<dbReference type="InterPro" id="IPR013325">
    <property type="entry name" value="RNA_pol_sigma_r2"/>
</dbReference>
<dbReference type="InterPro" id="IPR014284">
    <property type="entry name" value="RNA_pol_sigma-70_dom"/>
</dbReference>
<dbReference type="InterPro" id="IPR036388">
    <property type="entry name" value="WH-like_DNA-bd_sf"/>
</dbReference>
<evidence type="ECO:0000259" key="5">
    <source>
        <dbReference type="Pfam" id="PF08281"/>
    </source>
</evidence>
<reference evidence="6 7" key="1">
    <citation type="submission" date="2024-05" db="EMBL/GenBank/DDBJ databases">
        <authorList>
            <person name="Liu Q."/>
            <person name="Xin Y.-H."/>
        </authorList>
    </citation>
    <scope>NUCLEOTIDE SEQUENCE [LARGE SCALE GENOMIC DNA]</scope>
    <source>
        <strain evidence="6 7">CGMCC 1.10181</strain>
    </source>
</reference>